<dbReference type="InterPro" id="IPR003008">
    <property type="entry name" value="Tubulin_FtsZ_GTPase"/>
</dbReference>
<dbReference type="GO" id="GO:0003924">
    <property type="term" value="F:GTPase activity"/>
    <property type="evidence" value="ECO:0007669"/>
    <property type="project" value="UniProtKB-UniRule"/>
</dbReference>
<proteinExistence type="inferred from homology"/>
<dbReference type="GO" id="GO:0032153">
    <property type="term" value="C:cell division site"/>
    <property type="evidence" value="ECO:0007669"/>
    <property type="project" value="UniProtKB-UniRule"/>
</dbReference>
<dbReference type="FunFam" id="3.40.50.1440:FF:000001">
    <property type="entry name" value="Cell division protein FtsZ"/>
    <property type="match status" value="1"/>
</dbReference>
<keyword evidence="3 4" id="KW-0342">GTP-binding</keyword>
<dbReference type="GO" id="GO:0005525">
    <property type="term" value="F:GTP binding"/>
    <property type="evidence" value="ECO:0007669"/>
    <property type="project" value="UniProtKB-UniRule"/>
</dbReference>
<evidence type="ECO:0000313" key="9">
    <source>
        <dbReference type="Proteomes" id="UP000270673"/>
    </source>
</evidence>
<dbReference type="GO" id="GO:0000917">
    <property type="term" value="P:division septum assembly"/>
    <property type="evidence" value="ECO:0007669"/>
    <property type="project" value="UniProtKB-KW"/>
</dbReference>
<dbReference type="SMART" id="SM00864">
    <property type="entry name" value="Tubulin"/>
    <property type="match status" value="1"/>
</dbReference>
<sequence length="404" mass="43047">MVDGLINFNQFEITTPIIKVIGVGGGGGNAVEYMYKQGICDVDFVLCNTDSQILEHSPIPTIIQLGKTLTEGRGAGNRPEIGEAAANESIDDIKALLSTNTKMVFITAAMGGGTGTGAAPVIAKIAKDMGILTVGIVTIPSRFEGPKRLDQAREGVKRLKEHVDSLIIIDNEKIQRIFGSQTLSSAFAKANDVLNIAAKGIAEIITLPGYINVDFADVRTVMTDSGIAIMGAAKASGEDRAKRVIAEALNSPLLNKSDILGASDILLNITSGTDEITMDEMSEITNYVIKEVGDNAAIIWGVGTDEALEDAISVTVIATGFPMEDVENTFTKPLKGVASSVKDASETAEDAARTKKIKDGVKDYVQVILKESEVVLQPDLSPEKVEELATTPAYTRRHLKIDRL</sequence>
<dbReference type="PRINTS" id="PR00423">
    <property type="entry name" value="CELLDVISFTSZ"/>
</dbReference>
<keyword evidence="9" id="KW-1185">Reference proteome</keyword>
<dbReference type="GO" id="GO:0005737">
    <property type="term" value="C:cytoplasm"/>
    <property type="evidence" value="ECO:0007669"/>
    <property type="project" value="UniProtKB-SubCell"/>
</dbReference>
<feature type="binding site" evidence="4">
    <location>
        <begin position="25"/>
        <end position="29"/>
    </location>
    <ligand>
        <name>GTP</name>
        <dbReference type="ChEBI" id="CHEBI:37565"/>
    </ligand>
</feature>
<dbReference type="NCBIfam" id="TIGR00065">
    <property type="entry name" value="ftsZ"/>
    <property type="match status" value="1"/>
</dbReference>
<dbReference type="KEGG" id="buy:D8S85_05230"/>
<comment type="similarity">
    <text evidence="1 4">Belongs to the FtsZ family.</text>
</comment>
<keyword evidence="4 8" id="KW-0132">Cell division</keyword>
<keyword evidence="4" id="KW-0717">Septation</keyword>
<keyword evidence="4" id="KW-0963">Cytoplasm</keyword>
<dbReference type="RefSeq" id="WP_106479879.1">
    <property type="nucleotide sequence ID" value="NZ_CP032819.1"/>
</dbReference>
<accession>A0A3S9VR70</accession>
<comment type="function">
    <text evidence="4">Essential cell division protein that forms a contractile ring structure (Z ring) at the future cell division site. The regulation of the ring assembly controls the timing and the location of cell division. One of the functions of the FtsZ ring is to recruit other cell division proteins to the septum to produce a new cell wall between the dividing cells. Binds GTP and shows GTPase activity.</text>
</comment>
<keyword evidence="2 4" id="KW-0547">Nucleotide-binding</keyword>
<evidence type="ECO:0000256" key="3">
    <source>
        <dbReference type="ARBA" id="ARBA00023134"/>
    </source>
</evidence>
<dbReference type="InterPro" id="IPR024757">
    <property type="entry name" value="FtsZ_C"/>
</dbReference>
<feature type="domain" description="Tubulin/FtsZ 2-layer sandwich" evidence="7">
    <location>
        <begin position="211"/>
        <end position="330"/>
    </location>
</feature>
<evidence type="ECO:0000259" key="7">
    <source>
        <dbReference type="SMART" id="SM00865"/>
    </source>
</evidence>
<dbReference type="InterPro" id="IPR020805">
    <property type="entry name" value="Cell_div_FtsZ_CS"/>
</dbReference>
<dbReference type="PANTHER" id="PTHR30314:SF3">
    <property type="entry name" value="MITOCHONDRIAL DIVISION PROTEIN FSZA"/>
    <property type="match status" value="1"/>
</dbReference>
<dbReference type="SUPFAM" id="SSF55307">
    <property type="entry name" value="Tubulin C-terminal domain-like"/>
    <property type="match status" value="1"/>
</dbReference>
<dbReference type="SUPFAM" id="SSF52490">
    <property type="entry name" value="Tubulin nucleotide-binding domain-like"/>
    <property type="match status" value="1"/>
</dbReference>
<feature type="binding site" evidence="4">
    <location>
        <begin position="113"/>
        <end position="115"/>
    </location>
    <ligand>
        <name>GTP</name>
        <dbReference type="ChEBI" id="CHEBI:37565"/>
    </ligand>
</feature>
<reference evidence="8 9" key="1">
    <citation type="submission" date="2018-10" db="EMBL/GenBank/DDBJ databases">
        <title>Butyricimonas faecalis sp. nov., isolated from human faeces and emended description of the genus Butyricimonas.</title>
        <authorList>
            <person name="Le Roy T."/>
            <person name="Van der Smissen P."/>
            <person name="Paquot A."/>
            <person name="Delzenne N."/>
            <person name="Muccioli G."/>
            <person name="Collet J.-F."/>
            <person name="Cani P.D."/>
        </authorList>
    </citation>
    <scope>NUCLEOTIDE SEQUENCE [LARGE SCALE GENOMIC DNA]</scope>
    <source>
        <strain evidence="8 9">H184</strain>
    </source>
</reference>
<dbReference type="Gene3D" id="3.30.1330.20">
    <property type="entry name" value="Tubulin/FtsZ, C-terminal domain"/>
    <property type="match status" value="1"/>
</dbReference>
<dbReference type="SMART" id="SM00865">
    <property type="entry name" value="Tubulin_C"/>
    <property type="match status" value="1"/>
</dbReference>
<evidence type="ECO:0000313" key="8">
    <source>
        <dbReference type="EMBL" id="AZS29015.1"/>
    </source>
</evidence>
<dbReference type="GO" id="GO:0043093">
    <property type="term" value="P:FtsZ-dependent cytokinesis"/>
    <property type="evidence" value="ECO:0007669"/>
    <property type="project" value="UniProtKB-UniRule"/>
</dbReference>
<dbReference type="InterPro" id="IPR036525">
    <property type="entry name" value="Tubulin/FtsZ_GTPase_sf"/>
</dbReference>
<name>A0A3S9VR70_9BACT</name>
<dbReference type="Proteomes" id="UP000270673">
    <property type="component" value="Chromosome"/>
</dbReference>
<dbReference type="PANTHER" id="PTHR30314">
    <property type="entry name" value="CELL DIVISION PROTEIN FTSZ-RELATED"/>
    <property type="match status" value="1"/>
</dbReference>
<comment type="subunit">
    <text evidence="4">Homodimer. Polymerizes to form a dynamic ring structure in a strictly GTP-dependent manner. Interacts directly with several other division proteins.</text>
</comment>
<dbReference type="Pfam" id="PF12327">
    <property type="entry name" value="FtsZ_C"/>
    <property type="match status" value="1"/>
</dbReference>
<dbReference type="InterPro" id="IPR000158">
    <property type="entry name" value="Cell_div_FtsZ"/>
</dbReference>
<gene>
    <name evidence="4 8" type="primary">ftsZ</name>
    <name evidence="8" type="ORF">D8S85_05230</name>
</gene>
<dbReference type="AlphaFoldDB" id="A0A3S9VR70"/>
<dbReference type="InterPro" id="IPR045061">
    <property type="entry name" value="FtsZ/CetZ"/>
</dbReference>
<feature type="binding site" evidence="4">
    <location>
        <position position="191"/>
    </location>
    <ligand>
        <name>GTP</name>
        <dbReference type="ChEBI" id="CHEBI:37565"/>
    </ligand>
</feature>
<evidence type="ECO:0000256" key="2">
    <source>
        <dbReference type="ARBA" id="ARBA00022741"/>
    </source>
</evidence>
<protein>
    <recommendedName>
        <fullName evidence="4 5">Cell division protein FtsZ</fullName>
    </recommendedName>
</protein>
<keyword evidence="4" id="KW-0131">Cell cycle</keyword>
<dbReference type="HAMAP" id="MF_00909">
    <property type="entry name" value="FtsZ"/>
    <property type="match status" value="1"/>
</dbReference>
<evidence type="ECO:0000256" key="5">
    <source>
        <dbReference type="NCBIfam" id="TIGR00065"/>
    </source>
</evidence>
<comment type="subcellular location">
    <subcellularLocation>
        <location evidence="4">Cytoplasm</location>
    </subcellularLocation>
    <text evidence="4">Assembles at midcell at the inner surface of the cytoplasmic membrane.</text>
</comment>
<dbReference type="PROSITE" id="PS01134">
    <property type="entry name" value="FTSZ_1"/>
    <property type="match status" value="1"/>
</dbReference>
<organism evidence="8 9">
    <name type="scientific">Butyricimonas faecalis</name>
    <dbReference type="NCBI Taxonomy" id="2093856"/>
    <lineage>
        <taxon>Bacteria</taxon>
        <taxon>Pseudomonadati</taxon>
        <taxon>Bacteroidota</taxon>
        <taxon>Bacteroidia</taxon>
        <taxon>Bacteroidales</taxon>
        <taxon>Odoribacteraceae</taxon>
        <taxon>Butyricimonas</taxon>
    </lineage>
</organism>
<dbReference type="Pfam" id="PF00091">
    <property type="entry name" value="Tubulin"/>
    <property type="match status" value="1"/>
</dbReference>
<dbReference type="InterPro" id="IPR037103">
    <property type="entry name" value="Tubulin/FtsZ-like_C"/>
</dbReference>
<dbReference type="EMBL" id="CP032819">
    <property type="protein sequence ID" value="AZS29015.1"/>
    <property type="molecule type" value="Genomic_DNA"/>
</dbReference>
<dbReference type="InterPro" id="IPR008280">
    <property type="entry name" value="Tub_FtsZ_C"/>
</dbReference>
<dbReference type="CDD" id="cd02201">
    <property type="entry name" value="FtsZ_type1"/>
    <property type="match status" value="1"/>
</dbReference>
<dbReference type="Gene3D" id="3.40.50.1440">
    <property type="entry name" value="Tubulin/FtsZ, GTPase domain"/>
    <property type="match status" value="1"/>
</dbReference>
<dbReference type="InterPro" id="IPR018316">
    <property type="entry name" value="Tubulin/FtsZ_2-layer-sand-dom"/>
</dbReference>
<dbReference type="GO" id="GO:0051258">
    <property type="term" value="P:protein polymerization"/>
    <property type="evidence" value="ECO:0007669"/>
    <property type="project" value="UniProtKB-UniRule"/>
</dbReference>
<feature type="domain" description="Tubulin/FtsZ GTPase" evidence="6">
    <location>
        <begin position="17"/>
        <end position="209"/>
    </location>
</feature>
<evidence type="ECO:0000259" key="6">
    <source>
        <dbReference type="SMART" id="SM00864"/>
    </source>
</evidence>
<evidence type="ECO:0000256" key="1">
    <source>
        <dbReference type="ARBA" id="ARBA00009690"/>
    </source>
</evidence>
<dbReference type="OrthoDB" id="9813375at2"/>
<evidence type="ECO:0000256" key="4">
    <source>
        <dbReference type="HAMAP-Rule" id="MF_00909"/>
    </source>
</evidence>
<feature type="binding site" evidence="4">
    <location>
        <position position="148"/>
    </location>
    <ligand>
        <name>GTP</name>
        <dbReference type="ChEBI" id="CHEBI:37565"/>
    </ligand>
</feature>
<feature type="binding site" evidence="4">
    <location>
        <position position="144"/>
    </location>
    <ligand>
        <name>GTP</name>
        <dbReference type="ChEBI" id="CHEBI:37565"/>
    </ligand>
</feature>